<evidence type="ECO:0000256" key="10">
    <source>
        <dbReference type="ARBA" id="ARBA00022989"/>
    </source>
</evidence>
<keyword evidence="11 21" id="KW-0472">Membrane</keyword>
<keyword evidence="3" id="KW-1003">Cell membrane</keyword>
<dbReference type="RefSeq" id="WP_009540732.1">
    <property type="nucleotide sequence ID" value="NZ_ANHY01000010.1"/>
</dbReference>
<evidence type="ECO:0000256" key="17">
    <source>
        <dbReference type="ARBA" id="ARBA00041185"/>
    </source>
</evidence>
<keyword evidence="8" id="KW-0133">Cell shape</keyword>
<name>K9HN70_9PROT</name>
<keyword evidence="9" id="KW-0573">Peptidoglycan synthesis</keyword>
<evidence type="ECO:0000313" key="23">
    <source>
        <dbReference type="Proteomes" id="UP000009881"/>
    </source>
</evidence>
<comment type="caution">
    <text evidence="22">The sequence shown here is derived from an EMBL/GenBank/DDBJ whole genome shotgun (WGS) entry which is preliminary data.</text>
</comment>
<dbReference type="NCBIfam" id="TIGR02614">
    <property type="entry name" value="ftsW"/>
    <property type="match status" value="1"/>
</dbReference>
<keyword evidence="10 21" id="KW-1133">Transmembrane helix</keyword>
<dbReference type="Pfam" id="PF01098">
    <property type="entry name" value="FTSW_RODA_SPOVE"/>
    <property type="match status" value="1"/>
</dbReference>
<evidence type="ECO:0000256" key="1">
    <source>
        <dbReference type="ARBA" id="ARBA00004651"/>
    </source>
</evidence>
<evidence type="ECO:0000256" key="5">
    <source>
        <dbReference type="ARBA" id="ARBA00022676"/>
    </source>
</evidence>
<feature type="transmembrane region" description="Helical" evidence="21">
    <location>
        <begin position="269"/>
        <end position="295"/>
    </location>
</feature>
<evidence type="ECO:0000256" key="3">
    <source>
        <dbReference type="ARBA" id="ARBA00022475"/>
    </source>
</evidence>
<feature type="transmembrane region" description="Helical" evidence="21">
    <location>
        <begin position="63"/>
        <end position="81"/>
    </location>
</feature>
<evidence type="ECO:0000256" key="6">
    <source>
        <dbReference type="ARBA" id="ARBA00022679"/>
    </source>
</evidence>
<comment type="similarity">
    <text evidence="16">Belongs to the SEDS family. FtsW subfamily.</text>
</comment>
<keyword evidence="23" id="KW-1185">Reference proteome</keyword>
<dbReference type="GO" id="GO:0071555">
    <property type="term" value="P:cell wall organization"/>
    <property type="evidence" value="ECO:0007669"/>
    <property type="project" value="UniProtKB-KW"/>
</dbReference>
<dbReference type="EMBL" id="ANHY01000010">
    <property type="protein sequence ID" value="EKV29991.1"/>
    <property type="molecule type" value="Genomic_DNA"/>
</dbReference>
<protein>
    <recommendedName>
        <fullName evidence="17">Probable peptidoglycan glycosyltransferase FtsW</fullName>
        <ecNumber evidence="19">2.4.99.28</ecNumber>
    </recommendedName>
    <alternativeName>
        <fullName evidence="18">Cell division protein FtsW</fullName>
    </alternativeName>
    <alternativeName>
        <fullName evidence="15">Cell wall polymerase</fullName>
    </alternativeName>
    <alternativeName>
        <fullName evidence="14">Peptidoglycan polymerase</fullName>
    </alternativeName>
</protein>
<evidence type="ECO:0000256" key="2">
    <source>
        <dbReference type="ARBA" id="ARBA00004752"/>
    </source>
</evidence>
<evidence type="ECO:0000256" key="21">
    <source>
        <dbReference type="SAM" id="Phobius"/>
    </source>
</evidence>
<evidence type="ECO:0000256" key="14">
    <source>
        <dbReference type="ARBA" id="ARBA00032370"/>
    </source>
</evidence>
<evidence type="ECO:0000256" key="20">
    <source>
        <dbReference type="ARBA" id="ARBA00049902"/>
    </source>
</evidence>
<feature type="transmembrane region" description="Helical" evidence="21">
    <location>
        <begin position="150"/>
        <end position="170"/>
    </location>
</feature>
<dbReference type="PANTHER" id="PTHR30474">
    <property type="entry name" value="CELL CYCLE PROTEIN"/>
    <property type="match status" value="1"/>
</dbReference>
<comment type="subcellular location">
    <subcellularLocation>
        <location evidence="1">Cell membrane</location>
        <topology evidence="1">Multi-pass membrane protein</topology>
    </subcellularLocation>
</comment>
<feature type="transmembrane region" description="Helical" evidence="21">
    <location>
        <begin position="24"/>
        <end position="43"/>
    </location>
</feature>
<reference evidence="22 23" key="1">
    <citation type="journal article" date="2013" name="Genome Announc.">
        <title>Draft Genome Sequence of an Alphaproteobacterium, Caenispirillum salinarum AK4(T), Isolated from a Solar Saltern.</title>
        <authorList>
            <person name="Khatri I."/>
            <person name="Singh A."/>
            <person name="Korpole S."/>
            <person name="Pinnaka A.K."/>
            <person name="Subramanian S."/>
        </authorList>
    </citation>
    <scope>NUCLEOTIDE SEQUENCE [LARGE SCALE GENOMIC DNA]</scope>
    <source>
        <strain evidence="22 23">AK4</strain>
    </source>
</reference>
<dbReference type="GO" id="GO:0008955">
    <property type="term" value="F:peptidoglycan glycosyltransferase activity"/>
    <property type="evidence" value="ECO:0007669"/>
    <property type="project" value="UniProtKB-EC"/>
</dbReference>
<keyword evidence="4 22" id="KW-0132">Cell division</keyword>
<evidence type="ECO:0000256" key="13">
    <source>
        <dbReference type="ARBA" id="ARBA00023316"/>
    </source>
</evidence>
<organism evidence="22 23">
    <name type="scientific">Caenispirillum salinarum AK4</name>
    <dbReference type="NCBI Taxonomy" id="1238182"/>
    <lineage>
        <taxon>Bacteria</taxon>
        <taxon>Pseudomonadati</taxon>
        <taxon>Pseudomonadota</taxon>
        <taxon>Alphaproteobacteria</taxon>
        <taxon>Rhodospirillales</taxon>
        <taxon>Novispirillaceae</taxon>
        <taxon>Caenispirillum</taxon>
    </lineage>
</organism>
<evidence type="ECO:0000256" key="11">
    <source>
        <dbReference type="ARBA" id="ARBA00023136"/>
    </source>
</evidence>
<comment type="catalytic activity">
    <reaction evidence="20">
        <text>[GlcNAc-(1-&gt;4)-Mur2Ac(oyl-L-Ala-gamma-D-Glu-L-Lys-D-Ala-D-Ala)](n)-di-trans,octa-cis-undecaprenyl diphosphate + beta-D-GlcNAc-(1-&gt;4)-Mur2Ac(oyl-L-Ala-gamma-D-Glu-L-Lys-D-Ala-D-Ala)-di-trans,octa-cis-undecaprenyl diphosphate = [GlcNAc-(1-&gt;4)-Mur2Ac(oyl-L-Ala-gamma-D-Glu-L-Lys-D-Ala-D-Ala)](n+1)-di-trans,octa-cis-undecaprenyl diphosphate + di-trans,octa-cis-undecaprenyl diphosphate + H(+)</text>
        <dbReference type="Rhea" id="RHEA:23708"/>
        <dbReference type="Rhea" id="RHEA-COMP:9602"/>
        <dbReference type="Rhea" id="RHEA-COMP:9603"/>
        <dbReference type="ChEBI" id="CHEBI:15378"/>
        <dbReference type="ChEBI" id="CHEBI:58405"/>
        <dbReference type="ChEBI" id="CHEBI:60033"/>
        <dbReference type="ChEBI" id="CHEBI:78435"/>
        <dbReference type="EC" id="2.4.99.28"/>
    </reaction>
</comment>
<dbReference type="PANTHER" id="PTHR30474:SF2">
    <property type="entry name" value="PEPTIDOGLYCAN GLYCOSYLTRANSFERASE FTSW-RELATED"/>
    <property type="match status" value="1"/>
</dbReference>
<evidence type="ECO:0000256" key="16">
    <source>
        <dbReference type="ARBA" id="ARBA00038053"/>
    </source>
</evidence>
<dbReference type="AlphaFoldDB" id="K9HN70"/>
<dbReference type="GO" id="GO:0005886">
    <property type="term" value="C:plasma membrane"/>
    <property type="evidence" value="ECO:0007669"/>
    <property type="project" value="UniProtKB-SubCell"/>
</dbReference>
<dbReference type="Proteomes" id="UP000009881">
    <property type="component" value="Unassembled WGS sequence"/>
</dbReference>
<evidence type="ECO:0000256" key="4">
    <source>
        <dbReference type="ARBA" id="ARBA00022618"/>
    </source>
</evidence>
<proteinExistence type="inferred from homology"/>
<dbReference type="GO" id="GO:0009252">
    <property type="term" value="P:peptidoglycan biosynthetic process"/>
    <property type="evidence" value="ECO:0007669"/>
    <property type="project" value="UniProtKB-KW"/>
</dbReference>
<dbReference type="STRING" id="1238182.C882_0072"/>
<evidence type="ECO:0000256" key="9">
    <source>
        <dbReference type="ARBA" id="ARBA00022984"/>
    </source>
</evidence>
<evidence type="ECO:0000256" key="15">
    <source>
        <dbReference type="ARBA" id="ARBA00033270"/>
    </source>
</evidence>
<dbReference type="GO" id="GO:0015648">
    <property type="term" value="F:lipid-linked peptidoglycan transporter activity"/>
    <property type="evidence" value="ECO:0007669"/>
    <property type="project" value="TreeGrafter"/>
</dbReference>
<feature type="transmembrane region" description="Helical" evidence="21">
    <location>
        <begin position="346"/>
        <end position="365"/>
    </location>
</feature>
<dbReference type="InterPro" id="IPR001182">
    <property type="entry name" value="FtsW/RodA"/>
</dbReference>
<evidence type="ECO:0000256" key="12">
    <source>
        <dbReference type="ARBA" id="ARBA00023306"/>
    </source>
</evidence>
<accession>K9HN70</accession>
<evidence type="ECO:0000313" key="22">
    <source>
        <dbReference type="EMBL" id="EKV29991.1"/>
    </source>
</evidence>
<dbReference type="GO" id="GO:0008360">
    <property type="term" value="P:regulation of cell shape"/>
    <property type="evidence" value="ECO:0007669"/>
    <property type="project" value="UniProtKB-KW"/>
</dbReference>
<feature type="transmembrane region" description="Helical" evidence="21">
    <location>
        <begin position="87"/>
        <end position="107"/>
    </location>
</feature>
<dbReference type="PATRIC" id="fig|1238182.3.peg.2288"/>
<dbReference type="GO" id="GO:0051301">
    <property type="term" value="P:cell division"/>
    <property type="evidence" value="ECO:0007669"/>
    <property type="project" value="UniProtKB-KW"/>
</dbReference>
<keyword evidence="7 21" id="KW-0812">Transmembrane</keyword>
<dbReference type="OrthoDB" id="9768187at2"/>
<evidence type="ECO:0000256" key="18">
    <source>
        <dbReference type="ARBA" id="ARBA00041418"/>
    </source>
</evidence>
<evidence type="ECO:0000256" key="7">
    <source>
        <dbReference type="ARBA" id="ARBA00022692"/>
    </source>
</evidence>
<comment type="pathway">
    <text evidence="2">Cell wall biogenesis; peptidoglycan biosynthesis.</text>
</comment>
<feature type="transmembrane region" description="Helical" evidence="21">
    <location>
        <begin position="307"/>
        <end position="326"/>
    </location>
</feature>
<dbReference type="EC" id="2.4.99.28" evidence="19"/>
<keyword evidence="6" id="KW-0808">Transferase</keyword>
<dbReference type="eggNOG" id="COG0772">
    <property type="taxonomic scope" value="Bacteria"/>
</dbReference>
<dbReference type="InterPro" id="IPR013437">
    <property type="entry name" value="FtsW"/>
</dbReference>
<keyword evidence="5" id="KW-0328">Glycosyltransferase</keyword>
<feature type="transmembrane region" description="Helical" evidence="21">
    <location>
        <begin position="182"/>
        <end position="215"/>
    </location>
</feature>
<dbReference type="GO" id="GO:0032153">
    <property type="term" value="C:cell division site"/>
    <property type="evidence" value="ECO:0007669"/>
    <property type="project" value="TreeGrafter"/>
</dbReference>
<keyword evidence="12" id="KW-0131">Cell cycle</keyword>
<evidence type="ECO:0000256" key="19">
    <source>
        <dbReference type="ARBA" id="ARBA00044770"/>
    </source>
</evidence>
<gene>
    <name evidence="22" type="ORF">C882_0072</name>
</gene>
<evidence type="ECO:0000256" key="8">
    <source>
        <dbReference type="ARBA" id="ARBA00022960"/>
    </source>
</evidence>
<keyword evidence="13" id="KW-0961">Cell wall biogenesis/degradation</keyword>
<sequence>MTTISISRTDTSILGRWWWTVDRLMLAAVVALIGIGVFLVMAAGPAAAGRIGVDPFHFVSRQAVFLPMALAVMLFVSLLDPRTVRRLAVLGFAGTVVALAATLVVGTEIKGAARWIHLGPLSVQPSEFVKPFFAVTAAWMFAAAREHEGFPGQWISIGLYAVVAALLLAQPDVGMTLVVSSVWAAQFFLAGLPMVLVVLFAAAGLGAAVGAYFLFDHVKSRVDRFLDPASGDTYQIDKAMEAFRDGGLFGRGPGEGRVKELLPDAHTDFIFAVAGEEFGLLLCLVIVALFAFIVLRGISRAMQEDNLFVLLAVGGLVCQFGLQALINMASSLHLMPTKGMTLPFVSYGGSSTLALALAFGMLLALTRRRPAGQGGF</sequence>